<dbReference type="AlphaFoldDB" id="A0A2S7WNC0"/>
<keyword evidence="3" id="KW-1185">Reference proteome</keyword>
<comment type="caution">
    <text evidence="2">The sequence shown here is derived from an EMBL/GenBank/DDBJ whole genome shotgun (WGS) entry which is preliminary data.</text>
</comment>
<evidence type="ECO:0000313" key="3">
    <source>
        <dbReference type="Proteomes" id="UP000238882"/>
    </source>
</evidence>
<keyword evidence="1" id="KW-1133">Transmembrane helix</keyword>
<feature type="transmembrane region" description="Helical" evidence="1">
    <location>
        <begin position="5"/>
        <end position="25"/>
    </location>
</feature>
<evidence type="ECO:0000313" key="2">
    <source>
        <dbReference type="EMBL" id="PQJ78946.1"/>
    </source>
</evidence>
<reference evidence="2 3" key="1">
    <citation type="submission" date="2016-12" db="EMBL/GenBank/DDBJ databases">
        <title>Trade-off between light-utilization and light-protection in marine flavobacteria.</title>
        <authorList>
            <person name="Kumagai Y."/>
            <person name="Yoshizawa S."/>
            <person name="Kogure K."/>
            <person name="Iwasaki W."/>
        </authorList>
    </citation>
    <scope>NUCLEOTIDE SEQUENCE [LARGE SCALE GENOMIC DNA]</scope>
    <source>
        <strain evidence="2 3">NBRC 108759</strain>
    </source>
</reference>
<organism evidence="2 3">
    <name type="scientific">Polaribacter porphyrae</name>
    <dbReference type="NCBI Taxonomy" id="1137780"/>
    <lineage>
        <taxon>Bacteria</taxon>
        <taxon>Pseudomonadati</taxon>
        <taxon>Bacteroidota</taxon>
        <taxon>Flavobacteriia</taxon>
        <taxon>Flavobacteriales</taxon>
        <taxon>Flavobacteriaceae</taxon>
    </lineage>
</organism>
<dbReference type="Proteomes" id="UP000238882">
    <property type="component" value="Unassembled WGS sequence"/>
</dbReference>
<name>A0A2S7WNC0_9FLAO</name>
<feature type="transmembrane region" description="Helical" evidence="1">
    <location>
        <begin position="37"/>
        <end position="55"/>
    </location>
</feature>
<protein>
    <submittedName>
        <fullName evidence="2">Uncharacterized protein</fullName>
    </submittedName>
</protein>
<evidence type="ECO:0000256" key="1">
    <source>
        <dbReference type="SAM" id="Phobius"/>
    </source>
</evidence>
<gene>
    <name evidence="2" type="ORF">BTO18_07025</name>
</gene>
<proteinExistence type="predicted"/>
<keyword evidence="1" id="KW-0812">Transmembrane</keyword>
<sequence length="64" mass="7720">MIKRIILFISFLNFLYFLLEGGYEFYEYVIGINNENAIISVIWIVISLFFLKVFIEVKKSDRIY</sequence>
<keyword evidence="1" id="KW-0472">Membrane</keyword>
<accession>A0A2S7WNC0</accession>
<dbReference type="EMBL" id="MSCN01000001">
    <property type="protein sequence ID" value="PQJ78946.1"/>
    <property type="molecule type" value="Genomic_DNA"/>
</dbReference>